<evidence type="ECO:0000256" key="1">
    <source>
        <dbReference type="SAM" id="MobiDB-lite"/>
    </source>
</evidence>
<comment type="caution">
    <text evidence="2">The sequence shown here is derived from an EMBL/GenBank/DDBJ whole genome shotgun (WGS) entry which is preliminary data.</text>
</comment>
<sequence length="568" mass="60031">MVRAGRSGPAHGHRGTGAARRRGPRASGPVGARRGPLRAPRLPPARLRRGPLRRLRGAAVGGGPPTASRRGGDGRPRPGSDLGRLRRSRGERHRARAGSHPDGHPDQARLRVADRPQRPRGDLAPLAPRGLLDPAGAGGRHGLCRRVPGGVVDRHRHRFPQRPLTKAPDPVHPHIPPRKASPMTLTRSSIAALATTALAPFALAGCGSDDASTSATVDQGGYVQTNLVANWAAYKPQIVEPDLQNAWGISMRPAGEGGHFWITANATGTSFEYVGDVNGEKLHQDGLKEVTIPGVGKDAGTPTGTVFNDHGTGFVITQDVAKGDSYTGPAKFFFATDTGKVVAWTERDNGDGTKTQPTGSLVVADQSKQGASYLGMAISPANDRLYLADFGKHPGLVVLDDTFKVVKDGGFANPFGAEYQPFNVQTIGDSVFVTYAEWDEPGEEEAGPGEGRVAEFTPDGTLVQKWDGGRYLNAPWGIAKAPEKGFGKYSGDLLVGNFGDGTIAVLDAKTHKAVDFLRRPDGNRVEIDGLWGLTFGNGMSLGQKDALYFAAGPGPEADGIFGRLTAND</sequence>
<proteinExistence type="predicted"/>
<reference evidence="2 3" key="1">
    <citation type="submission" date="2019-03" db="EMBL/GenBank/DDBJ databases">
        <authorList>
            <person name="Kim M.K.M."/>
        </authorList>
    </citation>
    <scope>NUCLEOTIDE SEQUENCE [LARGE SCALE GENOMIC DNA]</scope>
    <source>
        <strain evidence="2 3">18JY15-6</strain>
    </source>
</reference>
<name>A0A4R1BUF1_9ACTN</name>
<gene>
    <name evidence="2" type="ORF">EPD65_14895</name>
</gene>
<dbReference type="Proteomes" id="UP000295453">
    <property type="component" value="Unassembled WGS sequence"/>
</dbReference>
<accession>A0A4R1BUF1</accession>
<dbReference type="InterPro" id="IPR017549">
    <property type="entry name" value="APMV_L690"/>
</dbReference>
<feature type="region of interest" description="Disordered" evidence="1">
    <location>
        <begin position="1"/>
        <end position="184"/>
    </location>
</feature>
<dbReference type="NCBIfam" id="TIGR03118">
    <property type="entry name" value="PEPCTERM_chp_1"/>
    <property type="match status" value="1"/>
</dbReference>
<evidence type="ECO:0000313" key="3">
    <source>
        <dbReference type="Proteomes" id="UP000295453"/>
    </source>
</evidence>
<feature type="compositionally biased region" description="Low complexity" evidence="1">
    <location>
        <begin position="25"/>
        <end position="40"/>
    </location>
</feature>
<keyword evidence="3" id="KW-1185">Reference proteome</keyword>
<dbReference type="AlphaFoldDB" id="A0A4R1BUF1"/>
<feature type="compositionally biased region" description="Basic residues" evidence="1">
    <location>
        <begin position="85"/>
        <end position="97"/>
    </location>
</feature>
<dbReference type="InterPro" id="IPR015943">
    <property type="entry name" value="WD40/YVTN_repeat-like_dom_sf"/>
</dbReference>
<organism evidence="2 3">
    <name type="scientific">Nocardioides jejuensis</name>
    <dbReference type="NCBI Taxonomy" id="2502782"/>
    <lineage>
        <taxon>Bacteria</taxon>
        <taxon>Bacillati</taxon>
        <taxon>Actinomycetota</taxon>
        <taxon>Actinomycetes</taxon>
        <taxon>Propionibacteriales</taxon>
        <taxon>Nocardioidaceae</taxon>
        <taxon>Nocardioides</taxon>
    </lineage>
</organism>
<protein>
    <submittedName>
        <fullName evidence="2">TIGR03118 family protein</fullName>
    </submittedName>
</protein>
<evidence type="ECO:0000313" key="2">
    <source>
        <dbReference type="EMBL" id="TCJ21529.1"/>
    </source>
</evidence>
<dbReference type="SUPFAM" id="SSF50969">
    <property type="entry name" value="YVTN repeat-like/Quinoprotein amine dehydrogenase"/>
    <property type="match status" value="1"/>
</dbReference>
<feature type="compositionally biased region" description="Basic and acidic residues" evidence="1">
    <location>
        <begin position="99"/>
        <end position="121"/>
    </location>
</feature>
<feature type="compositionally biased region" description="Basic residues" evidence="1">
    <location>
        <begin position="11"/>
        <end position="24"/>
    </location>
</feature>
<dbReference type="OrthoDB" id="581621at2"/>
<dbReference type="Gene3D" id="2.130.10.10">
    <property type="entry name" value="YVTN repeat-like/Quinoprotein amine dehydrogenase"/>
    <property type="match status" value="1"/>
</dbReference>
<dbReference type="EMBL" id="SJZJ01000033">
    <property type="protein sequence ID" value="TCJ21529.1"/>
    <property type="molecule type" value="Genomic_DNA"/>
</dbReference>
<feature type="compositionally biased region" description="Basic residues" evidence="1">
    <location>
        <begin position="46"/>
        <end position="56"/>
    </location>
</feature>
<dbReference type="InterPro" id="IPR011044">
    <property type="entry name" value="Quino_amine_DH_bsu"/>
</dbReference>